<dbReference type="RefSeq" id="WP_143011670.1">
    <property type="nucleotide sequence ID" value="NZ_FNBN01000014.1"/>
</dbReference>
<accession>A0A1G8DCR2</accession>
<dbReference type="AlphaFoldDB" id="A0A1G8DCR2"/>
<sequence length="306" mass="33811">MARQQGVLPFTGPLGNMVGYRRNGKYLLRKRPLFVRQSAATKLAAKDFGTASKGAALLRRALYAELHRHYDSDLITRLNKALADVMRKDKYYAVGERRLNVSNMQAFRGFRFNEVSGHERLLSSTPVIREDVNGIHVDLSAFGVYPPKSVTHVAVKAIVVSVNFERNAVQVSASETVTIKKGKPLATATLSIPPIHEPCVARKGMRIVLLEVQPYIQANGALVSSGNRLGYALDVVAVLPPAEQMVKVKRAYKNKAPMLKVIPVYTGRAVERTAGVWFVNRNVVPSLKVPFLANDLPQLLLLSEDQ</sequence>
<dbReference type="OrthoDB" id="648606at2"/>
<evidence type="ECO:0000313" key="2">
    <source>
        <dbReference type="Proteomes" id="UP000199045"/>
    </source>
</evidence>
<name>A0A1G8DCR2_CHIFI</name>
<protein>
    <submittedName>
        <fullName evidence="1">Uncharacterized protein</fullName>
    </submittedName>
</protein>
<dbReference type="Proteomes" id="UP000199045">
    <property type="component" value="Unassembled WGS sequence"/>
</dbReference>
<organism evidence="1 2">
    <name type="scientific">Chitinophaga filiformis</name>
    <name type="common">Myxococcus filiformis</name>
    <name type="synonym">Flexibacter filiformis</name>
    <dbReference type="NCBI Taxonomy" id="104663"/>
    <lineage>
        <taxon>Bacteria</taxon>
        <taxon>Pseudomonadati</taxon>
        <taxon>Bacteroidota</taxon>
        <taxon>Chitinophagia</taxon>
        <taxon>Chitinophagales</taxon>
        <taxon>Chitinophagaceae</taxon>
        <taxon>Chitinophaga</taxon>
    </lineage>
</organism>
<evidence type="ECO:0000313" key="1">
    <source>
        <dbReference type="EMBL" id="SDH55528.1"/>
    </source>
</evidence>
<proteinExistence type="predicted"/>
<dbReference type="STRING" id="104663.SAMN04488121_11473"/>
<reference evidence="1 2" key="1">
    <citation type="submission" date="2016-10" db="EMBL/GenBank/DDBJ databases">
        <authorList>
            <person name="de Groot N.N."/>
        </authorList>
    </citation>
    <scope>NUCLEOTIDE SEQUENCE [LARGE SCALE GENOMIC DNA]</scope>
    <source>
        <strain evidence="1 2">DSM 527</strain>
    </source>
</reference>
<gene>
    <name evidence="1" type="ORF">SAMN04488121_11473</name>
</gene>
<dbReference type="EMBL" id="FNBN01000014">
    <property type="protein sequence ID" value="SDH55528.1"/>
    <property type="molecule type" value="Genomic_DNA"/>
</dbReference>